<dbReference type="EMBL" id="BK015988">
    <property type="protein sequence ID" value="DAF88615.1"/>
    <property type="molecule type" value="Genomic_DNA"/>
</dbReference>
<feature type="compositionally biased region" description="Basic and acidic residues" evidence="1">
    <location>
        <begin position="18"/>
        <end position="27"/>
    </location>
</feature>
<organism evidence="2">
    <name type="scientific">Siphoviridae sp. ctqzz19</name>
    <dbReference type="NCBI Taxonomy" id="2825682"/>
    <lineage>
        <taxon>Viruses</taxon>
        <taxon>Duplodnaviria</taxon>
        <taxon>Heunggongvirae</taxon>
        <taxon>Uroviricota</taxon>
        <taxon>Caudoviricetes</taxon>
    </lineage>
</organism>
<proteinExistence type="predicted"/>
<accession>A0A8S5U2D9</accession>
<reference evidence="2" key="1">
    <citation type="journal article" date="2021" name="Proc. Natl. Acad. Sci. U.S.A.">
        <title>A Catalog of Tens of Thousands of Viruses from Human Metagenomes Reveals Hidden Associations with Chronic Diseases.</title>
        <authorList>
            <person name="Tisza M.J."/>
            <person name="Buck C.B."/>
        </authorList>
    </citation>
    <scope>NUCLEOTIDE SEQUENCE</scope>
    <source>
        <strain evidence="2">Ctqzz19</strain>
    </source>
</reference>
<evidence type="ECO:0000256" key="1">
    <source>
        <dbReference type="SAM" id="MobiDB-lite"/>
    </source>
</evidence>
<evidence type="ECO:0008006" key="3">
    <source>
        <dbReference type="Google" id="ProtNLM"/>
    </source>
</evidence>
<feature type="region of interest" description="Disordered" evidence="1">
    <location>
        <begin position="1"/>
        <end position="27"/>
    </location>
</feature>
<protein>
    <recommendedName>
        <fullName evidence="3">Terminase small subunit</fullName>
    </recommendedName>
</protein>
<name>A0A8S5U2D9_9CAUD</name>
<sequence>MAEKKRGGKLFSSEYQPDYEKRTAKRREQAAQRKAFKEIFEALLDNNYTDDKGTKLSGKQMLAMKVFKTAITEGNLEAFKIIRDTIGEKPVEKVVTTQVTAEKIAEIEDMINGNM</sequence>
<evidence type="ECO:0000313" key="2">
    <source>
        <dbReference type="EMBL" id="DAF88615.1"/>
    </source>
</evidence>